<evidence type="ECO:0000313" key="2">
    <source>
        <dbReference type="EMBL" id="KAI4544801.1"/>
    </source>
</evidence>
<comment type="caution">
    <text evidence="2">The sequence shown here is derived from an EMBL/GenBank/DDBJ whole genome shotgun (WGS) entry which is preliminary data.</text>
</comment>
<evidence type="ECO:0000313" key="3">
    <source>
        <dbReference type="Proteomes" id="UP001214576"/>
    </source>
</evidence>
<name>A0AAD4UGJ5_OVIAM</name>
<feature type="compositionally biased region" description="Low complexity" evidence="1">
    <location>
        <begin position="166"/>
        <end position="175"/>
    </location>
</feature>
<reference evidence="2" key="1">
    <citation type="submission" date="2022-03" db="EMBL/GenBank/DDBJ databases">
        <title>Genomic analyses of argali, domestic sheep and their hybrids provide insights into chromosomal evolution, heterosis and genetic basis of agronomic traits.</title>
        <authorList>
            <person name="Li M."/>
        </authorList>
    </citation>
    <scope>NUCLEOTIDE SEQUENCE</scope>
    <source>
        <strain evidence="2">CAU-MHL-2022a</strain>
        <tissue evidence="2">Skin</tissue>
    </source>
</reference>
<dbReference type="EMBL" id="JAKZEL010000004">
    <property type="protein sequence ID" value="KAI4544801.1"/>
    <property type="molecule type" value="Genomic_DNA"/>
</dbReference>
<keyword evidence="3" id="KW-1185">Reference proteome</keyword>
<accession>A0AAD4UGJ5</accession>
<feature type="compositionally biased region" description="Low complexity" evidence="1">
    <location>
        <begin position="9"/>
        <end position="22"/>
    </location>
</feature>
<proteinExistence type="predicted"/>
<feature type="region of interest" description="Disordered" evidence="1">
    <location>
        <begin position="1"/>
        <end position="22"/>
    </location>
</feature>
<organism evidence="2 3">
    <name type="scientific">Ovis ammon polii</name>
    <dbReference type="NCBI Taxonomy" id="230172"/>
    <lineage>
        <taxon>Eukaryota</taxon>
        <taxon>Metazoa</taxon>
        <taxon>Chordata</taxon>
        <taxon>Craniata</taxon>
        <taxon>Vertebrata</taxon>
        <taxon>Euteleostomi</taxon>
        <taxon>Mammalia</taxon>
        <taxon>Eutheria</taxon>
        <taxon>Laurasiatheria</taxon>
        <taxon>Artiodactyla</taxon>
        <taxon>Ruminantia</taxon>
        <taxon>Pecora</taxon>
        <taxon>Bovidae</taxon>
        <taxon>Caprinae</taxon>
        <taxon>Ovis</taxon>
    </lineage>
</organism>
<feature type="compositionally biased region" description="Polar residues" evidence="1">
    <location>
        <begin position="74"/>
        <end position="86"/>
    </location>
</feature>
<protein>
    <submittedName>
        <fullName evidence="2">Uncharacterized protein</fullName>
    </submittedName>
</protein>
<evidence type="ECO:0000256" key="1">
    <source>
        <dbReference type="SAM" id="MobiDB-lite"/>
    </source>
</evidence>
<sequence>MQNSTHLRGQSSGGTTWTGSRGVKAGGLEGLPFFTRQAVTFFSALPLGAAEPGRPRRESTLPAEAEGSGGPLRSGSSQLCRGTLTLSARDRDVALSNSDAASCRRQDAAPHGPVLAERPREGGARASRGVAPPRRALGAAETGSEPPGPAARVLRLSPGTPHGGSALEPGPLLTAPAPPTAARVRNRLGFC</sequence>
<dbReference type="AlphaFoldDB" id="A0AAD4UGJ5"/>
<feature type="region of interest" description="Disordered" evidence="1">
    <location>
        <begin position="47"/>
        <end position="180"/>
    </location>
</feature>
<dbReference type="Proteomes" id="UP001214576">
    <property type="component" value="Unassembled WGS sequence"/>
</dbReference>
<gene>
    <name evidence="2" type="ORF">MG293_005067</name>
</gene>